<dbReference type="Proteomes" id="UP000308600">
    <property type="component" value="Unassembled WGS sequence"/>
</dbReference>
<evidence type="ECO:0000313" key="2">
    <source>
        <dbReference type="Proteomes" id="UP000308600"/>
    </source>
</evidence>
<reference evidence="1 2" key="1">
    <citation type="journal article" date="2019" name="Nat. Ecol. Evol.">
        <title>Megaphylogeny resolves global patterns of mushroom evolution.</title>
        <authorList>
            <person name="Varga T."/>
            <person name="Krizsan K."/>
            <person name="Foldi C."/>
            <person name="Dima B."/>
            <person name="Sanchez-Garcia M."/>
            <person name="Sanchez-Ramirez S."/>
            <person name="Szollosi G.J."/>
            <person name="Szarkandi J.G."/>
            <person name="Papp V."/>
            <person name="Albert L."/>
            <person name="Andreopoulos W."/>
            <person name="Angelini C."/>
            <person name="Antonin V."/>
            <person name="Barry K.W."/>
            <person name="Bougher N.L."/>
            <person name="Buchanan P."/>
            <person name="Buyck B."/>
            <person name="Bense V."/>
            <person name="Catcheside P."/>
            <person name="Chovatia M."/>
            <person name="Cooper J."/>
            <person name="Damon W."/>
            <person name="Desjardin D."/>
            <person name="Finy P."/>
            <person name="Geml J."/>
            <person name="Haridas S."/>
            <person name="Hughes K."/>
            <person name="Justo A."/>
            <person name="Karasinski D."/>
            <person name="Kautmanova I."/>
            <person name="Kiss B."/>
            <person name="Kocsube S."/>
            <person name="Kotiranta H."/>
            <person name="LaButti K.M."/>
            <person name="Lechner B.E."/>
            <person name="Liimatainen K."/>
            <person name="Lipzen A."/>
            <person name="Lukacs Z."/>
            <person name="Mihaltcheva S."/>
            <person name="Morgado L.N."/>
            <person name="Niskanen T."/>
            <person name="Noordeloos M.E."/>
            <person name="Ohm R.A."/>
            <person name="Ortiz-Santana B."/>
            <person name="Ovrebo C."/>
            <person name="Racz N."/>
            <person name="Riley R."/>
            <person name="Savchenko A."/>
            <person name="Shiryaev A."/>
            <person name="Soop K."/>
            <person name="Spirin V."/>
            <person name="Szebenyi C."/>
            <person name="Tomsovsky M."/>
            <person name="Tulloss R.E."/>
            <person name="Uehling J."/>
            <person name="Grigoriev I.V."/>
            <person name="Vagvolgyi C."/>
            <person name="Papp T."/>
            <person name="Martin F.M."/>
            <person name="Miettinen O."/>
            <person name="Hibbett D.S."/>
            <person name="Nagy L.G."/>
        </authorList>
    </citation>
    <scope>NUCLEOTIDE SEQUENCE [LARGE SCALE GENOMIC DNA]</scope>
    <source>
        <strain evidence="1 2">NL-1719</strain>
    </source>
</reference>
<protein>
    <submittedName>
        <fullName evidence="1">Uncharacterized protein</fullName>
    </submittedName>
</protein>
<organism evidence="1 2">
    <name type="scientific">Pluteus cervinus</name>
    <dbReference type="NCBI Taxonomy" id="181527"/>
    <lineage>
        <taxon>Eukaryota</taxon>
        <taxon>Fungi</taxon>
        <taxon>Dikarya</taxon>
        <taxon>Basidiomycota</taxon>
        <taxon>Agaricomycotina</taxon>
        <taxon>Agaricomycetes</taxon>
        <taxon>Agaricomycetidae</taxon>
        <taxon>Agaricales</taxon>
        <taxon>Pluteineae</taxon>
        <taxon>Pluteaceae</taxon>
        <taxon>Pluteus</taxon>
    </lineage>
</organism>
<dbReference type="EMBL" id="ML208388">
    <property type="protein sequence ID" value="TFK67008.1"/>
    <property type="molecule type" value="Genomic_DNA"/>
</dbReference>
<keyword evidence="2" id="KW-1185">Reference proteome</keyword>
<proteinExistence type="predicted"/>
<evidence type="ECO:0000313" key="1">
    <source>
        <dbReference type="EMBL" id="TFK67008.1"/>
    </source>
</evidence>
<sequence>MRIQDASPAISRLHPELLIVILKQVMKHNPDRDIALLWFTWVCRRWRCIILEAPLFWKRIGTTHPDFLRECLSRSRNLPITFVTSFDQEGYPDPIPTILQSLPRTEKLCLAGDALDAWSSSDIDLWKSPAPLLKTLEVSCFLFPERTFSGFAPLLQNLYLTRCAFDLEEFPTFPGLRSLSIVDARGGVPVFLVLDMFQTSPQLRSLHIERSMMDEAYGHNNRIHLPKLQYLSIQSEAFNSINELLTHITIPATAKINIHVNQLDDETVEDDDSIRIFDAMLRCRVPSEMTIRSLHIVASDEGHKYSIIESGQKKERASITIRFDGETELERLEDICSWLNLEDLEVLEIAEQTISLGSSLEFWIPFSGLQNLHTVKLCTSVAISFVAFMYEAHEPLWETWPEFGNSDEVNLDGHEELAIATLSFGCLRTVALEHLVESPSLDTVAALLVAVLSIRWLIGRRWTRLVVHGLVPSEEQNVTDLQCMVKKVTYYPVVQGEGDDDTSVATS</sequence>
<name>A0ACD3AM56_9AGAR</name>
<accession>A0ACD3AM56</accession>
<gene>
    <name evidence="1" type="ORF">BDN72DRAFT_124600</name>
</gene>